<comment type="caution">
    <text evidence="1">The sequence shown here is derived from an EMBL/GenBank/DDBJ whole genome shotgun (WGS) entry which is preliminary data.</text>
</comment>
<proteinExistence type="predicted"/>
<sequence>MTTEQYLLDRFGPLMMMPDVAKLLNRSVDAIRVSLYSDNEMSRMLKPTVIRIGRRVYFRTTQVNDVLKLEAPSATE</sequence>
<organism evidence="1 2">
    <name type="scientific">Pseudomonas gingeri NCPPB 3146 = LMG 5327</name>
    <dbReference type="NCBI Taxonomy" id="707248"/>
    <lineage>
        <taxon>Bacteria</taxon>
        <taxon>Pseudomonadati</taxon>
        <taxon>Pseudomonadota</taxon>
        <taxon>Gammaproteobacteria</taxon>
        <taxon>Pseudomonadales</taxon>
        <taxon>Pseudomonadaceae</taxon>
        <taxon>Pseudomonas</taxon>
    </lineage>
</organism>
<dbReference type="EMBL" id="POWE01000051">
    <property type="protein sequence ID" value="PNQ93146.1"/>
    <property type="molecule type" value="Genomic_DNA"/>
</dbReference>
<name>A0ABX4Y809_9PSED</name>
<reference evidence="1 2" key="1">
    <citation type="submission" date="2018-01" db="EMBL/GenBank/DDBJ databases">
        <title>Draft Genome Sequence of Pseudomonas gingeri NCPPB 3146 (LMG 5327), a White Line Reaction Producer.</title>
        <authorList>
            <person name="Rokni-Zadeh H."/>
            <person name="Bahrami T."/>
            <person name="Zarvandi S."/>
            <person name="Changi-Ashtiani M."/>
            <person name="De Mot R."/>
        </authorList>
    </citation>
    <scope>NUCLEOTIDE SEQUENCE [LARGE SCALE GENOMIC DNA]</scope>
    <source>
        <strain evidence="2">NCPPB 3146 \ LMG 5327</strain>
    </source>
</reference>
<gene>
    <name evidence="1" type="ORF">CCU68_07715</name>
</gene>
<protein>
    <submittedName>
        <fullName evidence="1">Plasmid-related protein</fullName>
    </submittedName>
</protein>
<dbReference type="Proteomes" id="UP000236232">
    <property type="component" value="Unassembled WGS sequence"/>
</dbReference>
<keyword evidence="2" id="KW-1185">Reference proteome</keyword>
<evidence type="ECO:0000313" key="2">
    <source>
        <dbReference type="Proteomes" id="UP000236232"/>
    </source>
</evidence>
<evidence type="ECO:0000313" key="1">
    <source>
        <dbReference type="EMBL" id="PNQ93146.1"/>
    </source>
</evidence>
<accession>A0ABX4Y809</accession>